<dbReference type="AlphaFoldDB" id="A0A3S3RMU3"/>
<keyword evidence="2" id="KW-1185">Reference proteome</keyword>
<proteinExistence type="predicted"/>
<comment type="caution">
    <text evidence="1">The sequence shown here is derived from an EMBL/GenBank/DDBJ whole genome shotgun (WGS) entry which is preliminary data.</text>
</comment>
<evidence type="ECO:0000313" key="2">
    <source>
        <dbReference type="Proteomes" id="UP000285301"/>
    </source>
</evidence>
<feature type="non-terminal residue" evidence="1">
    <location>
        <position position="1"/>
    </location>
</feature>
<dbReference type="OrthoDB" id="6514778at2759"/>
<reference evidence="1 2" key="1">
    <citation type="journal article" date="2018" name="Gigascience">
        <title>Genomes of trombidid mites reveal novel predicted allergens and laterally-transferred genes associated with secondary metabolism.</title>
        <authorList>
            <person name="Dong X."/>
            <person name="Chaisiri K."/>
            <person name="Xia D."/>
            <person name="Armstrong S.D."/>
            <person name="Fang Y."/>
            <person name="Donnelly M.J."/>
            <person name="Kadowaki T."/>
            <person name="McGarry J.W."/>
            <person name="Darby A.C."/>
            <person name="Makepeace B.L."/>
        </authorList>
    </citation>
    <scope>NUCLEOTIDE SEQUENCE [LARGE SCALE GENOMIC DNA]</scope>
    <source>
        <strain evidence="1">UoL-WK</strain>
    </source>
</reference>
<accession>A0A3S3RMU3</accession>
<dbReference type="EMBL" id="NCKU01008146">
    <property type="protein sequence ID" value="RWS02109.1"/>
    <property type="molecule type" value="Genomic_DNA"/>
</dbReference>
<organism evidence="1 2">
    <name type="scientific">Dinothrombium tinctorium</name>
    <dbReference type="NCBI Taxonomy" id="1965070"/>
    <lineage>
        <taxon>Eukaryota</taxon>
        <taxon>Metazoa</taxon>
        <taxon>Ecdysozoa</taxon>
        <taxon>Arthropoda</taxon>
        <taxon>Chelicerata</taxon>
        <taxon>Arachnida</taxon>
        <taxon>Acari</taxon>
        <taxon>Acariformes</taxon>
        <taxon>Trombidiformes</taxon>
        <taxon>Prostigmata</taxon>
        <taxon>Anystina</taxon>
        <taxon>Parasitengona</taxon>
        <taxon>Trombidioidea</taxon>
        <taxon>Trombidiidae</taxon>
        <taxon>Dinothrombium</taxon>
    </lineage>
</organism>
<dbReference type="Proteomes" id="UP000285301">
    <property type="component" value="Unassembled WGS sequence"/>
</dbReference>
<evidence type="ECO:0000313" key="1">
    <source>
        <dbReference type="EMBL" id="RWS02109.1"/>
    </source>
</evidence>
<name>A0A3S3RMU3_9ACAR</name>
<gene>
    <name evidence="1" type="ORF">B4U79_11107</name>
</gene>
<protein>
    <submittedName>
        <fullName evidence="1">Uncharacterized protein</fullName>
    </submittedName>
</protein>
<sequence length="250" mass="29607">CIQTEVESVGRRFINAIKLNGNGISKSLLASEERRWHSLWLKSLEYLMILEECNKCPKHYSYRDSTAEQLPNTPPKRHKLNCKAIGSTHEVYMKNRRIQTTMVGTNQERLDFRGAKFEIIQKDIGYSSDADMSDACEAHQCSEYINVSARGTRKRHVRRRRSRVNRRRPWSFHSDWTDWDYYQPPFCYSGEYKSKRERAQKQKNIRFTCVQIIGSEDINSYDESVVRNLIEFGENYEFWIKNDDDVIIRG</sequence>